<name>A0AAE1YS11_9LAMI</name>
<dbReference type="AlphaFoldDB" id="A0AAE1YS11"/>
<keyword evidence="7" id="KW-1133">Transmembrane helix</keyword>
<keyword evidence="4" id="KW-0479">Metal-binding</keyword>
<dbReference type="GO" id="GO:0009055">
    <property type="term" value="F:electron transfer activity"/>
    <property type="evidence" value="ECO:0007669"/>
    <property type="project" value="InterPro"/>
</dbReference>
<evidence type="ECO:0000313" key="14">
    <source>
        <dbReference type="EMBL" id="KAK4435189.1"/>
    </source>
</evidence>
<evidence type="ECO:0000256" key="12">
    <source>
        <dbReference type="SAM" id="SignalP"/>
    </source>
</evidence>
<evidence type="ECO:0000259" key="13">
    <source>
        <dbReference type="PROSITE" id="PS51485"/>
    </source>
</evidence>
<dbReference type="Proteomes" id="UP001293254">
    <property type="component" value="Unassembled WGS sequence"/>
</dbReference>
<keyword evidence="3" id="KW-0812">Transmembrane</keyword>
<dbReference type="EMBL" id="JACGWO010000002">
    <property type="protein sequence ID" value="KAK4435189.1"/>
    <property type="molecule type" value="Genomic_DNA"/>
</dbReference>
<dbReference type="GO" id="GO:0005886">
    <property type="term" value="C:plasma membrane"/>
    <property type="evidence" value="ECO:0007669"/>
    <property type="project" value="TreeGrafter"/>
</dbReference>
<keyword evidence="10" id="KW-1015">Disulfide bond</keyword>
<reference evidence="14" key="1">
    <citation type="submission" date="2020-06" db="EMBL/GenBank/DDBJ databases">
        <authorList>
            <person name="Li T."/>
            <person name="Hu X."/>
            <person name="Zhang T."/>
            <person name="Song X."/>
            <person name="Zhang H."/>
            <person name="Dai N."/>
            <person name="Sheng W."/>
            <person name="Hou X."/>
            <person name="Wei L."/>
        </authorList>
    </citation>
    <scope>NUCLEOTIDE SEQUENCE</scope>
    <source>
        <strain evidence="14">3651</strain>
        <tissue evidence="14">Leaf</tissue>
    </source>
</reference>
<dbReference type="GO" id="GO:0046872">
    <property type="term" value="F:metal ion binding"/>
    <property type="evidence" value="ECO:0007669"/>
    <property type="project" value="UniProtKB-KW"/>
</dbReference>
<protein>
    <submittedName>
        <fullName evidence="14">Lamin-like protein</fullName>
    </submittedName>
</protein>
<sequence length="170" mass="17649">MAMKGFLIAIIVAAVAVPAFATDYVVGDNAGWKLGVNYTAWAEGKDFFVGDRLMFMYTPGSHNVLKVDGADFQKCASSNATAKPLTSGNDLITLATPGKKWYICNIADHCPKGMKLVITVSEAEGPAPAPLPGSSAPPPGTSAAGGIFPGPLKYTVWMLAALALSNMVVA</sequence>
<evidence type="ECO:0000256" key="1">
    <source>
        <dbReference type="ARBA" id="ARBA00004479"/>
    </source>
</evidence>
<dbReference type="Gene3D" id="2.60.40.420">
    <property type="entry name" value="Cupredoxins - blue copper proteins"/>
    <property type="match status" value="1"/>
</dbReference>
<evidence type="ECO:0000256" key="8">
    <source>
        <dbReference type="ARBA" id="ARBA00023008"/>
    </source>
</evidence>
<keyword evidence="6" id="KW-0249">Electron transport</keyword>
<feature type="signal peptide" evidence="12">
    <location>
        <begin position="1"/>
        <end position="21"/>
    </location>
</feature>
<feature type="domain" description="Phytocyanin" evidence="13">
    <location>
        <begin position="22"/>
        <end position="122"/>
    </location>
</feature>
<reference evidence="14" key="2">
    <citation type="journal article" date="2024" name="Plant">
        <title>Genomic evolution and insights into agronomic trait innovations of Sesamum species.</title>
        <authorList>
            <person name="Miao H."/>
            <person name="Wang L."/>
            <person name="Qu L."/>
            <person name="Liu H."/>
            <person name="Sun Y."/>
            <person name="Le M."/>
            <person name="Wang Q."/>
            <person name="Wei S."/>
            <person name="Zheng Y."/>
            <person name="Lin W."/>
            <person name="Duan Y."/>
            <person name="Cao H."/>
            <person name="Xiong S."/>
            <person name="Wang X."/>
            <person name="Wei L."/>
            <person name="Li C."/>
            <person name="Ma Q."/>
            <person name="Ju M."/>
            <person name="Zhao R."/>
            <person name="Li G."/>
            <person name="Mu C."/>
            <person name="Tian Q."/>
            <person name="Mei H."/>
            <person name="Zhang T."/>
            <person name="Gao T."/>
            <person name="Zhang H."/>
        </authorList>
    </citation>
    <scope>NUCLEOTIDE SEQUENCE</scope>
    <source>
        <strain evidence="14">3651</strain>
    </source>
</reference>
<comment type="caution">
    <text evidence="14">The sequence shown here is derived from an EMBL/GenBank/DDBJ whole genome shotgun (WGS) entry which is preliminary data.</text>
</comment>
<evidence type="ECO:0000256" key="11">
    <source>
        <dbReference type="ARBA" id="ARBA00023180"/>
    </source>
</evidence>
<gene>
    <name evidence="14" type="ORF">Salat_0682200</name>
</gene>
<evidence type="ECO:0000256" key="4">
    <source>
        <dbReference type="ARBA" id="ARBA00022723"/>
    </source>
</evidence>
<dbReference type="PROSITE" id="PS51485">
    <property type="entry name" value="PHYTOCYANIN"/>
    <property type="match status" value="1"/>
</dbReference>
<keyword evidence="9" id="KW-0472">Membrane</keyword>
<evidence type="ECO:0000256" key="10">
    <source>
        <dbReference type="ARBA" id="ARBA00023157"/>
    </source>
</evidence>
<dbReference type="PANTHER" id="PTHR33021:SF533">
    <property type="entry name" value="PHYTOCYANIN DOMAIN-CONTAINING PROTEIN"/>
    <property type="match status" value="1"/>
</dbReference>
<dbReference type="InterPro" id="IPR003245">
    <property type="entry name" value="Phytocyanin_dom"/>
</dbReference>
<evidence type="ECO:0000256" key="9">
    <source>
        <dbReference type="ARBA" id="ARBA00023136"/>
    </source>
</evidence>
<keyword evidence="2" id="KW-0813">Transport</keyword>
<evidence type="ECO:0000256" key="7">
    <source>
        <dbReference type="ARBA" id="ARBA00022989"/>
    </source>
</evidence>
<evidence type="ECO:0000256" key="3">
    <source>
        <dbReference type="ARBA" id="ARBA00022692"/>
    </source>
</evidence>
<dbReference type="SUPFAM" id="SSF49503">
    <property type="entry name" value="Cupredoxins"/>
    <property type="match status" value="1"/>
</dbReference>
<dbReference type="Pfam" id="PF02298">
    <property type="entry name" value="Cu_bind_like"/>
    <property type="match status" value="1"/>
</dbReference>
<keyword evidence="11" id="KW-0325">Glycoprotein</keyword>
<evidence type="ECO:0000256" key="2">
    <source>
        <dbReference type="ARBA" id="ARBA00022448"/>
    </source>
</evidence>
<evidence type="ECO:0000313" key="15">
    <source>
        <dbReference type="Proteomes" id="UP001293254"/>
    </source>
</evidence>
<organism evidence="14 15">
    <name type="scientific">Sesamum alatum</name>
    <dbReference type="NCBI Taxonomy" id="300844"/>
    <lineage>
        <taxon>Eukaryota</taxon>
        <taxon>Viridiplantae</taxon>
        <taxon>Streptophyta</taxon>
        <taxon>Embryophyta</taxon>
        <taxon>Tracheophyta</taxon>
        <taxon>Spermatophyta</taxon>
        <taxon>Magnoliopsida</taxon>
        <taxon>eudicotyledons</taxon>
        <taxon>Gunneridae</taxon>
        <taxon>Pentapetalae</taxon>
        <taxon>asterids</taxon>
        <taxon>lamiids</taxon>
        <taxon>Lamiales</taxon>
        <taxon>Pedaliaceae</taxon>
        <taxon>Sesamum</taxon>
    </lineage>
</organism>
<keyword evidence="5 12" id="KW-0732">Signal</keyword>
<evidence type="ECO:0000256" key="6">
    <source>
        <dbReference type="ARBA" id="ARBA00022982"/>
    </source>
</evidence>
<dbReference type="PANTHER" id="PTHR33021">
    <property type="entry name" value="BLUE COPPER PROTEIN"/>
    <property type="match status" value="1"/>
</dbReference>
<dbReference type="FunFam" id="2.60.40.420:FF:000067">
    <property type="entry name" value="Cupredoxin superfamily protein"/>
    <property type="match status" value="1"/>
</dbReference>
<feature type="chain" id="PRO_5041908504" evidence="12">
    <location>
        <begin position="22"/>
        <end position="170"/>
    </location>
</feature>
<comment type="subcellular location">
    <subcellularLocation>
        <location evidence="1">Membrane</location>
        <topology evidence="1">Single-pass type I membrane protein</topology>
    </subcellularLocation>
</comment>
<dbReference type="CDD" id="cd04216">
    <property type="entry name" value="Phytocyanin"/>
    <property type="match status" value="1"/>
</dbReference>
<keyword evidence="8" id="KW-0186">Copper</keyword>
<dbReference type="InterPro" id="IPR008972">
    <property type="entry name" value="Cupredoxin"/>
</dbReference>
<accession>A0AAE1YS11</accession>
<dbReference type="GO" id="GO:0009610">
    <property type="term" value="P:response to symbiotic fungus"/>
    <property type="evidence" value="ECO:0007669"/>
    <property type="project" value="UniProtKB-ARBA"/>
</dbReference>
<proteinExistence type="predicted"/>
<evidence type="ECO:0000256" key="5">
    <source>
        <dbReference type="ARBA" id="ARBA00022729"/>
    </source>
</evidence>
<dbReference type="InterPro" id="IPR039391">
    <property type="entry name" value="Phytocyanin-like"/>
</dbReference>
<keyword evidence="15" id="KW-1185">Reference proteome</keyword>